<protein>
    <submittedName>
        <fullName evidence="1">Uncharacterized protein MANES_07G017700</fullName>
    </submittedName>
</protein>
<dbReference type="EMBL" id="GGEC01026733">
    <property type="protein sequence ID" value="MBX07217.1"/>
    <property type="molecule type" value="Transcribed_RNA"/>
</dbReference>
<reference evidence="1" key="1">
    <citation type="submission" date="2018-02" db="EMBL/GenBank/DDBJ databases">
        <title>Rhizophora mucronata_Transcriptome.</title>
        <authorList>
            <person name="Meera S.P."/>
            <person name="Sreeshan A."/>
            <person name="Augustine A."/>
        </authorList>
    </citation>
    <scope>NUCLEOTIDE SEQUENCE</scope>
    <source>
        <tissue evidence="1">Leaf</tissue>
    </source>
</reference>
<accession>A0A2P2KNE1</accession>
<dbReference type="AlphaFoldDB" id="A0A2P2KNE1"/>
<evidence type="ECO:0000313" key="1">
    <source>
        <dbReference type="EMBL" id="MBX07217.1"/>
    </source>
</evidence>
<proteinExistence type="predicted"/>
<organism evidence="1">
    <name type="scientific">Rhizophora mucronata</name>
    <name type="common">Asiatic mangrove</name>
    <dbReference type="NCBI Taxonomy" id="61149"/>
    <lineage>
        <taxon>Eukaryota</taxon>
        <taxon>Viridiplantae</taxon>
        <taxon>Streptophyta</taxon>
        <taxon>Embryophyta</taxon>
        <taxon>Tracheophyta</taxon>
        <taxon>Spermatophyta</taxon>
        <taxon>Magnoliopsida</taxon>
        <taxon>eudicotyledons</taxon>
        <taxon>Gunneridae</taxon>
        <taxon>Pentapetalae</taxon>
        <taxon>rosids</taxon>
        <taxon>fabids</taxon>
        <taxon>Malpighiales</taxon>
        <taxon>Rhizophoraceae</taxon>
        <taxon>Rhizophora</taxon>
    </lineage>
</organism>
<name>A0A2P2KNE1_RHIMU</name>
<sequence length="36" mass="3979">MIHAHAISIVRAVGVTKMVSHPSPSQRHSKFAVVWL</sequence>